<dbReference type="EMBL" id="WHYR01000058">
    <property type="protein sequence ID" value="MQL53651.1"/>
    <property type="molecule type" value="Genomic_DNA"/>
</dbReference>
<dbReference type="Pfam" id="PF13682">
    <property type="entry name" value="CZB"/>
    <property type="match status" value="1"/>
</dbReference>
<dbReference type="GO" id="GO:0007165">
    <property type="term" value="P:signal transduction"/>
    <property type="evidence" value="ECO:0007669"/>
    <property type="project" value="UniProtKB-KW"/>
</dbReference>
<protein>
    <submittedName>
        <fullName evidence="5">Chemotaxis protein</fullName>
    </submittedName>
</protein>
<dbReference type="SMART" id="SM00283">
    <property type="entry name" value="MA"/>
    <property type="match status" value="1"/>
</dbReference>
<keyword evidence="1 3" id="KW-0807">Transducer</keyword>
<accession>A0A6N7IUS3</accession>
<reference evidence="5 6" key="1">
    <citation type="submission" date="2019-10" db="EMBL/GenBank/DDBJ databases">
        <title>Comparative genomics of sulfur disproportionating microorganisms.</title>
        <authorList>
            <person name="Ward L.M."/>
            <person name="Bertran E."/>
            <person name="Johnston D."/>
        </authorList>
    </citation>
    <scope>NUCLEOTIDE SEQUENCE [LARGE SCALE GENOMIC DNA]</scope>
    <source>
        <strain evidence="5 6">DSM 14055</strain>
    </source>
</reference>
<comment type="caution">
    <text evidence="5">The sequence shown here is derived from an EMBL/GenBank/DDBJ whole genome shotgun (WGS) entry which is preliminary data.</text>
</comment>
<dbReference type="Pfam" id="PF00015">
    <property type="entry name" value="MCPsignal"/>
    <property type="match status" value="1"/>
</dbReference>
<evidence type="ECO:0000313" key="5">
    <source>
        <dbReference type="EMBL" id="MQL53651.1"/>
    </source>
</evidence>
<dbReference type="GO" id="GO:0004888">
    <property type="term" value="F:transmembrane signaling receptor activity"/>
    <property type="evidence" value="ECO:0007669"/>
    <property type="project" value="InterPro"/>
</dbReference>
<evidence type="ECO:0000256" key="3">
    <source>
        <dbReference type="PROSITE-ProRule" id="PRU00284"/>
    </source>
</evidence>
<organism evidence="5 6">
    <name type="scientific">Desulfofundulus thermobenzoicus</name>
    <dbReference type="NCBI Taxonomy" id="29376"/>
    <lineage>
        <taxon>Bacteria</taxon>
        <taxon>Bacillati</taxon>
        <taxon>Bacillota</taxon>
        <taxon>Clostridia</taxon>
        <taxon>Eubacteriales</taxon>
        <taxon>Peptococcaceae</taxon>
        <taxon>Desulfofundulus</taxon>
    </lineage>
</organism>
<evidence type="ECO:0000259" key="4">
    <source>
        <dbReference type="PROSITE" id="PS50111"/>
    </source>
</evidence>
<comment type="similarity">
    <text evidence="2">Belongs to the methyl-accepting chemotaxis (MCP) protein family.</text>
</comment>
<dbReference type="Gene3D" id="1.10.287.950">
    <property type="entry name" value="Methyl-accepting chemotaxis protein"/>
    <property type="match status" value="1"/>
</dbReference>
<dbReference type="Gene3D" id="1.20.120.30">
    <property type="entry name" value="Aspartate receptor, ligand-binding domain"/>
    <property type="match status" value="1"/>
</dbReference>
<evidence type="ECO:0000256" key="2">
    <source>
        <dbReference type="ARBA" id="ARBA00029447"/>
    </source>
</evidence>
<dbReference type="GO" id="GO:0016020">
    <property type="term" value="C:membrane"/>
    <property type="evidence" value="ECO:0007669"/>
    <property type="project" value="InterPro"/>
</dbReference>
<evidence type="ECO:0000256" key="1">
    <source>
        <dbReference type="ARBA" id="ARBA00023224"/>
    </source>
</evidence>
<keyword evidence="6" id="KW-1185">Reference proteome</keyword>
<proteinExistence type="inferred from homology"/>
<dbReference type="Proteomes" id="UP000441717">
    <property type="component" value="Unassembled WGS sequence"/>
</dbReference>
<dbReference type="SUPFAM" id="SSF58104">
    <property type="entry name" value="Methyl-accepting chemotaxis protein (MCP) signaling domain"/>
    <property type="match status" value="1"/>
</dbReference>
<dbReference type="AlphaFoldDB" id="A0A6N7IUS3"/>
<name>A0A6N7IUS3_9FIRM</name>
<dbReference type="OrthoDB" id="9816519at2"/>
<feature type="domain" description="Methyl-accepting transducer" evidence="4">
    <location>
        <begin position="54"/>
        <end position="257"/>
    </location>
</feature>
<gene>
    <name evidence="5" type="ORF">GFC01_15560</name>
</gene>
<dbReference type="PROSITE" id="PS50111">
    <property type="entry name" value="CHEMOTAXIS_TRANSDUC_2"/>
    <property type="match status" value="1"/>
</dbReference>
<dbReference type="InterPro" id="IPR004090">
    <property type="entry name" value="Chemotax_Me-accpt_rcpt"/>
</dbReference>
<dbReference type="PRINTS" id="PR00260">
    <property type="entry name" value="CHEMTRNSDUCR"/>
</dbReference>
<dbReference type="GO" id="GO:0006935">
    <property type="term" value="P:chemotaxis"/>
    <property type="evidence" value="ECO:0007669"/>
    <property type="project" value="InterPro"/>
</dbReference>
<dbReference type="InterPro" id="IPR025991">
    <property type="entry name" value="Chemoreceptor_zinc-bind_dom"/>
</dbReference>
<dbReference type="PANTHER" id="PTHR32089:SF112">
    <property type="entry name" value="LYSOZYME-LIKE PROTEIN-RELATED"/>
    <property type="match status" value="1"/>
</dbReference>
<sequence>MVLRKKTGVTADCNPADLMFGLAVGRFIMAHTDLLAFWSRLKADGAARESDILASGAEELSSTIEEVNSSVEEAAAAHHHLDELVRSNRMAMAEMEGLLGGVAKSIEDVGAHLLEVSQRFQQVNAIGEEVAGIADQTNLLALNAAIEAARAGEKGRGFAVVAQEVRKLAGKTKDAVANVKSLASEMGQFADAANLRSKVVKESFHGYAGKVSSVVESLSESMDQMESATIALDGITRAMNQISDTAATFALSSQRLAELTAFGEACILNAARVREAALPVLEDLLAGLTEDTAVHTLAARLYDHARFINDAVAQSGKNIKLSDHTECAFGQWYSGDGGSRFGQLAAWRAIDEPHRRVHVAGAALAREATAEAAENLAQASMDLLRLFVALKREIAGMK</sequence>
<dbReference type="PANTHER" id="PTHR32089">
    <property type="entry name" value="METHYL-ACCEPTING CHEMOTAXIS PROTEIN MCPB"/>
    <property type="match status" value="1"/>
</dbReference>
<evidence type="ECO:0000313" key="6">
    <source>
        <dbReference type="Proteomes" id="UP000441717"/>
    </source>
</evidence>
<dbReference type="InterPro" id="IPR004089">
    <property type="entry name" value="MCPsignal_dom"/>
</dbReference>